<evidence type="ECO:0000256" key="3">
    <source>
        <dbReference type="ARBA" id="ARBA00035647"/>
    </source>
</evidence>
<feature type="region of interest" description="Disordered" evidence="5">
    <location>
        <begin position="21"/>
        <end position="60"/>
    </location>
</feature>
<evidence type="ECO:0000256" key="1">
    <source>
        <dbReference type="ARBA" id="ARBA00004173"/>
    </source>
</evidence>
<feature type="region of interest" description="Disordered" evidence="5">
    <location>
        <begin position="81"/>
        <end position="129"/>
    </location>
</feature>
<organism evidence="7 8">
    <name type="scientific">Stylosanthes scabra</name>
    <dbReference type="NCBI Taxonomy" id="79078"/>
    <lineage>
        <taxon>Eukaryota</taxon>
        <taxon>Viridiplantae</taxon>
        <taxon>Streptophyta</taxon>
        <taxon>Embryophyta</taxon>
        <taxon>Tracheophyta</taxon>
        <taxon>Spermatophyta</taxon>
        <taxon>Magnoliopsida</taxon>
        <taxon>eudicotyledons</taxon>
        <taxon>Gunneridae</taxon>
        <taxon>Pentapetalae</taxon>
        <taxon>rosids</taxon>
        <taxon>fabids</taxon>
        <taxon>Fabales</taxon>
        <taxon>Fabaceae</taxon>
        <taxon>Papilionoideae</taxon>
        <taxon>50 kb inversion clade</taxon>
        <taxon>dalbergioids sensu lato</taxon>
        <taxon>Dalbergieae</taxon>
        <taxon>Pterocarpus clade</taxon>
        <taxon>Stylosanthes</taxon>
    </lineage>
</organism>
<reference evidence="7 8" key="1">
    <citation type="journal article" date="2023" name="Plants (Basel)">
        <title>Bridging the Gap: Combining Genomics and Transcriptomics Approaches to Understand Stylosanthes scabra, an Orphan Legume from the Brazilian Caatinga.</title>
        <authorList>
            <person name="Ferreira-Neto J.R.C."/>
            <person name="da Silva M.D."/>
            <person name="Binneck E."/>
            <person name="de Melo N.F."/>
            <person name="da Silva R.H."/>
            <person name="de Melo A.L.T.M."/>
            <person name="Pandolfi V."/>
            <person name="Bustamante F.O."/>
            <person name="Brasileiro-Vidal A.C."/>
            <person name="Benko-Iseppon A.M."/>
        </authorList>
    </citation>
    <scope>NUCLEOTIDE SEQUENCE [LARGE SCALE GENOMIC DNA]</scope>
    <source>
        <tissue evidence="7">Leaves</tissue>
    </source>
</reference>
<evidence type="ECO:0000259" key="6">
    <source>
        <dbReference type="SMART" id="SM01155"/>
    </source>
</evidence>
<feature type="domain" description="Ribosomal protein mS38 C-terminal" evidence="6">
    <location>
        <begin position="101"/>
        <end position="128"/>
    </location>
</feature>
<dbReference type="InterPro" id="IPR013177">
    <property type="entry name" value="Ribosomal_mS38_C"/>
</dbReference>
<dbReference type="EMBL" id="JASCZI010090623">
    <property type="protein sequence ID" value="MED6142800.1"/>
    <property type="molecule type" value="Genomic_DNA"/>
</dbReference>
<accession>A0ABU6T2A6</accession>
<evidence type="ECO:0000313" key="7">
    <source>
        <dbReference type="EMBL" id="MED6142800.1"/>
    </source>
</evidence>
<evidence type="ECO:0000256" key="4">
    <source>
        <dbReference type="ARBA" id="ARBA00035682"/>
    </source>
</evidence>
<sequence length="129" mass="14548">MASALQKILTRSLPNTKFLTPSLQRLSQVPPFKPSEPQTPSIQRPFPPIHPLPETESSGSSCSSVVFPSFPFGFFLDPTHPIIPPSPADSHGGDDDSGKLWADSVKKKRKRKMNKHKYKKLRKRMRRQS</sequence>
<dbReference type="Pfam" id="PF08213">
    <property type="entry name" value="COX24_C"/>
    <property type="match status" value="1"/>
</dbReference>
<dbReference type="PANTHER" id="PTHR32035">
    <property type="entry name" value="AURORA KINASE A-INTERACTING PROTEIN"/>
    <property type="match status" value="1"/>
</dbReference>
<proteinExistence type="inferred from homology"/>
<keyword evidence="2" id="KW-0496">Mitochondrion</keyword>
<gene>
    <name evidence="7" type="ORF">PIB30_000999</name>
</gene>
<protein>
    <recommendedName>
        <fullName evidence="4">Small ribosomal subunit protein mS38</fullName>
    </recommendedName>
</protein>
<feature type="compositionally biased region" description="Basic residues" evidence="5">
    <location>
        <begin position="106"/>
        <end position="129"/>
    </location>
</feature>
<comment type="subcellular location">
    <subcellularLocation>
        <location evidence="1">Mitochondrion</location>
    </subcellularLocation>
</comment>
<dbReference type="Proteomes" id="UP001341840">
    <property type="component" value="Unassembled WGS sequence"/>
</dbReference>
<name>A0ABU6T2A6_9FABA</name>
<evidence type="ECO:0000313" key="8">
    <source>
        <dbReference type="Proteomes" id="UP001341840"/>
    </source>
</evidence>
<dbReference type="SMART" id="SM01155">
    <property type="entry name" value="DUF1713"/>
    <property type="match status" value="1"/>
</dbReference>
<comment type="caution">
    <text evidence="7">The sequence shown here is derived from an EMBL/GenBank/DDBJ whole genome shotgun (WGS) entry which is preliminary data.</text>
</comment>
<comment type="similarity">
    <text evidence="3">Belongs to the mitochondrion-specific ribosomal protein mS38 family.</text>
</comment>
<keyword evidence="8" id="KW-1185">Reference proteome</keyword>
<evidence type="ECO:0000256" key="5">
    <source>
        <dbReference type="SAM" id="MobiDB-lite"/>
    </source>
</evidence>
<evidence type="ECO:0000256" key="2">
    <source>
        <dbReference type="ARBA" id="ARBA00023128"/>
    </source>
</evidence>
<dbReference type="PANTHER" id="PTHR32035:SF3">
    <property type="entry name" value="SMALL RIBOSOMAL SUBUNIT PROTEIN MS38"/>
    <property type="match status" value="1"/>
</dbReference>